<keyword evidence="1" id="KW-0812">Transmembrane</keyword>
<protein>
    <submittedName>
        <fullName evidence="2">Uncharacterized protein</fullName>
    </submittedName>
</protein>
<feature type="transmembrane region" description="Helical" evidence="1">
    <location>
        <begin position="78"/>
        <end position="97"/>
    </location>
</feature>
<dbReference type="Proteomes" id="UP000192758">
    <property type="component" value="Unassembled WGS sequence"/>
</dbReference>
<keyword evidence="3" id="KW-1185">Reference proteome</keyword>
<dbReference type="AlphaFoldDB" id="A0A1W0E4E5"/>
<comment type="caution">
    <text evidence="2">The sequence shown here is derived from an EMBL/GenBank/DDBJ whole genome shotgun (WGS) entry which is preliminary data.</text>
</comment>
<feature type="transmembrane region" description="Helical" evidence="1">
    <location>
        <begin position="26"/>
        <end position="44"/>
    </location>
</feature>
<dbReference type="EMBL" id="MNPJ01000022">
    <property type="protein sequence ID" value="OQS54069.1"/>
    <property type="molecule type" value="Genomic_DNA"/>
</dbReference>
<evidence type="ECO:0000256" key="1">
    <source>
        <dbReference type="SAM" id="Phobius"/>
    </source>
</evidence>
<feature type="transmembrane region" description="Helical" evidence="1">
    <location>
        <begin position="104"/>
        <end position="120"/>
    </location>
</feature>
<feature type="transmembrane region" description="Helical" evidence="1">
    <location>
        <begin position="177"/>
        <end position="196"/>
    </location>
</feature>
<gene>
    <name evidence="2" type="ORF">EHP00_1789</name>
</gene>
<sequence>MASVNIRESYKLVCNYVDNLMFLNNSMLKFIAISTCAILMLFVLAPYTKFQTHQKYIINSFSASMMLLFLIHKNYEKILFFMHVIVTGILSTSNTTYDSSEIQGLCGLVFIFTLLTISAVKVETVVFSSISLVLYAICAGLFYKKMHITLFNKITVLCFLLSVLVAISSKSGGYSKLGYEIIPTCLVISLFTVFLSEQKMKKKIKKENGDSDEDSL</sequence>
<evidence type="ECO:0000313" key="2">
    <source>
        <dbReference type="EMBL" id="OQS54069.1"/>
    </source>
</evidence>
<feature type="transmembrane region" description="Helical" evidence="1">
    <location>
        <begin position="150"/>
        <end position="171"/>
    </location>
</feature>
<keyword evidence="1" id="KW-1133">Transmembrane helix</keyword>
<keyword evidence="1" id="KW-0472">Membrane</keyword>
<proteinExistence type="predicted"/>
<name>A0A1W0E4E5_9MICR</name>
<dbReference type="VEuPathDB" id="MicrosporidiaDB:EHP00_1789"/>
<organism evidence="2 3">
    <name type="scientific">Ecytonucleospora hepatopenaei</name>
    <dbReference type="NCBI Taxonomy" id="646526"/>
    <lineage>
        <taxon>Eukaryota</taxon>
        <taxon>Fungi</taxon>
        <taxon>Fungi incertae sedis</taxon>
        <taxon>Microsporidia</taxon>
        <taxon>Enterocytozoonidae</taxon>
        <taxon>Ecytonucleospora</taxon>
    </lineage>
</organism>
<reference evidence="2 3" key="1">
    <citation type="journal article" date="2017" name="Environ. Microbiol.">
        <title>Decay of the glycolytic pathway and adaptation to intranuclear parasitism within Enterocytozoonidae microsporidia.</title>
        <authorList>
            <person name="Wiredu Boakye D."/>
            <person name="Jaroenlak P."/>
            <person name="Prachumwat A."/>
            <person name="Williams T.A."/>
            <person name="Bateman K.S."/>
            <person name="Itsathitphaisarn O."/>
            <person name="Sritunyalucksana K."/>
            <person name="Paszkiewicz K.H."/>
            <person name="Moore K.A."/>
            <person name="Stentiford G.D."/>
            <person name="Williams B.A."/>
        </authorList>
    </citation>
    <scope>NUCLEOTIDE SEQUENCE [LARGE SCALE GENOMIC DNA]</scope>
    <source>
        <strain evidence="2 3">TH1</strain>
    </source>
</reference>
<accession>A0A1W0E4E5</accession>
<feature type="transmembrane region" description="Helical" evidence="1">
    <location>
        <begin position="126"/>
        <end position="143"/>
    </location>
</feature>
<evidence type="ECO:0000313" key="3">
    <source>
        <dbReference type="Proteomes" id="UP000192758"/>
    </source>
</evidence>